<dbReference type="EMBL" id="LWDX02042543">
    <property type="protein sequence ID" value="OEL23429.1"/>
    <property type="molecule type" value="Genomic_DNA"/>
</dbReference>
<feature type="transmembrane region" description="Helical" evidence="5">
    <location>
        <begin position="222"/>
        <end position="243"/>
    </location>
</feature>
<dbReference type="GO" id="GO:0000139">
    <property type="term" value="C:Golgi membrane"/>
    <property type="evidence" value="ECO:0007669"/>
    <property type="project" value="UniProtKB-SubCell"/>
</dbReference>
<name>A0A1E5VE59_9POAL</name>
<feature type="transmembrane region" description="Helical" evidence="5">
    <location>
        <begin position="179"/>
        <end position="202"/>
    </location>
</feature>
<evidence type="ECO:0000256" key="5">
    <source>
        <dbReference type="SAM" id="Phobius"/>
    </source>
</evidence>
<keyword evidence="3 5" id="KW-1133">Transmembrane helix</keyword>
<feature type="transmembrane region" description="Helical" evidence="5">
    <location>
        <begin position="37"/>
        <end position="59"/>
    </location>
</feature>
<protein>
    <submittedName>
        <fullName evidence="6">CMP-sialic acid transporter 3</fullName>
    </submittedName>
</protein>
<sequence length="379" mass="41928">MNGEVECSVCHAKVPVPPAVSKAYDSHRSTVSSRQRALNVLLVSGDCVLAGLQPILVYMSKVDGKFKFSPISVNFLTEITKIVFAIVMLLIQARRLKVGDKPLLTVSTFTQAARNNVLLAVPAFLYAINNYLKFIMQLYFNPASVKMLSNLKVCYYGSGNRHAFKDDNEEAIFHNPGKLLFIFLCLLFTTEKVTVPALASVYNEKALKSQFDTSIYLQNLFLYGYGAIFNFLGLVITAIIQGPSSFNILEGHSKATMFLICNNAAQGILSSFFFKYADTILKKYSSTVATIFTGVASAVLFGHTLTINFVLGISIVIISMHQYLSNQIKDEVPSRKIEIAEAHDHSRVKESVYVNVTDSVASEAKHRHGSDEKQPLLPV</sequence>
<organism evidence="6 7">
    <name type="scientific">Dichanthelium oligosanthes</name>
    <dbReference type="NCBI Taxonomy" id="888268"/>
    <lineage>
        <taxon>Eukaryota</taxon>
        <taxon>Viridiplantae</taxon>
        <taxon>Streptophyta</taxon>
        <taxon>Embryophyta</taxon>
        <taxon>Tracheophyta</taxon>
        <taxon>Spermatophyta</taxon>
        <taxon>Magnoliopsida</taxon>
        <taxon>Liliopsida</taxon>
        <taxon>Poales</taxon>
        <taxon>Poaceae</taxon>
        <taxon>PACMAD clade</taxon>
        <taxon>Panicoideae</taxon>
        <taxon>Panicodae</taxon>
        <taxon>Paniceae</taxon>
        <taxon>Dichantheliinae</taxon>
        <taxon>Dichanthelium</taxon>
    </lineage>
</organism>
<comment type="subcellular location">
    <subcellularLocation>
        <location evidence="1">Membrane</location>
        <topology evidence="1">Multi-pass membrane protein</topology>
    </subcellularLocation>
</comment>
<evidence type="ECO:0000256" key="4">
    <source>
        <dbReference type="ARBA" id="ARBA00023136"/>
    </source>
</evidence>
<comment type="caution">
    <text evidence="6">The sequence shown here is derived from an EMBL/GenBank/DDBJ whole genome shotgun (WGS) entry which is preliminary data.</text>
</comment>
<proteinExistence type="predicted"/>
<dbReference type="PANTHER" id="PTHR10231">
    <property type="entry name" value="NUCLEOTIDE-SUGAR TRANSMEMBRANE TRANSPORTER"/>
    <property type="match status" value="1"/>
</dbReference>
<keyword evidence="2 5" id="KW-0812">Transmembrane</keyword>
<accession>A0A1E5VE59</accession>
<dbReference type="OrthoDB" id="419167at2759"/>
<dbReference type="STRING" id="888268.A0A1E5VE59"/>
<evidence type="ECO:0000313" key="7">
    <source>
        <dbReference type="Proteomes" id="UP000095767"/>
    </source>
</evidence>
<evidence type="ECO:0000256" key="2">
    <source>
        <dbReference type="ARBA" id="ARBA00022692"/>
    </source>
</evidence>
<dbReference type="AlphaFoldDB" id="A0A1E5VE59"/>
<feature type="transmembrane region" description="Helical" evidence="5">
    <location>
        <begin position="294"/>
        <end position="318"/>
    </location>
</feature>
<feature type="transmembrane region" description="Helical" evidence="5">
    <location>
        <begin position="255"/>
        <end position="274"/>
    </location>
</feature>
<gene>
    <name evidence="6" type="ORF">BAE44_0015553</name>
</gene>
<dbReference type="Pfam" id="PF04142">
    <property type="entry name" value="Nuc_sug_transp"/>
    <property type="match status" value="1"/>
</dbReference>
<dbReference type="InterPro" id="IPR007271">
    <property type="entry name" value="Nuc_sug_transpt"/>
</dbReference>
<keyword evidence="4 5" id="KW-0472">Membrane</keyword>
<dbReference type="Proteomes" id="UP000095767">
    <property type="component" value="Unassembled WGS sequence"/>
</dbReference>
<reference evidence="6 7" key="1">
    <citation type="submission" date="2016-09" db="EMBL/GenBank/DDBJ databases">
        <title>The draft genome of Dichanthelium oligosanthes: A C3 panicoid grass species.</title>
        <authorList>
            <person name="Studer A.J."/>
            <person name="Schnable J.C."/>
            <person name="Brutnell T.P."/>
        </authorList>
    </citation>
    <scope>NUCLEOTIDE SEQUENCE [LARGE SCALE GENOMIC DNA]</scope>
    <source>
        <strain evidence="7">cv. Kellogg 1175</strain>
        <tissue evidence="6">Leaf</tissue>
    </source>
</reference>
<dbReference type="PIRSF" id="PIRSF005799">
    <property type="entry name" value="UDP-gal_transpt"/>
    <property type="match status" value="1"/>
</dbReference>
<evidence type="ECO:0000256" key="3">
    <source>
        <dbReference type="ARBA" id="ARBA00022989"/>
    </source>
</evidence>
<keyword evidence="7" id="KW-1185">Reference proteome</keyword>
<dbReference type="GO" id="GO:0015165">
    <property type="term" value="F:pyrimidine nucleotide-sugar transmembrane transporter activity"/>
    <property type="evidence" value="ECO:0007669"/>
    <property type="project" value="InterPro"/>
</dbReference>
<evidence type="ECO:0000256" key="1">
    <source>
        <dbReference type="ARBA" id="ARBA00004141"/>
    </source>
</evidence>
<evidence type="ECO:0000313" key="6">
    <source>
        <dbReference type="EMBL" id="OEL23429.1"/>
    </source>
</evidence>
<feature type="transmembrane region" description="Helical" evidence="5">
    <location>
        <begin position="71"/>
        <end position="91"/>
    </location>
</feature>